<sequence length="76" mass="8401">FELYGGFYETTKAPENQKGKTTQPTGPVTCSQVVKVSVCPQALVALREQTQVFGLENKRSVLKDESSQLETSEVHQ</sequence>
<evidence type="ECO:0000313" key="3">
    <source>
        <dbReference type="Proteomes" id="UP001444071"/>
    </source>
</evidence>
<protein>
    <submittedName>
        <fullName evidence="2">Uncharacterized protein</fullName>
    </submittedName>
</protein>
<feature type="region of interest" description="Disordered" evidence="1">
    <location>
        <begin position="1"/>
        <end position="26"/>
    </location>
</feature>
<keyword evidence="3" id="KW-1185">Reference proteome</keyword>
<gene>
    <name evidence="2" type="ORF">XENORESO_018412</name>
</gene>
<name>A0ABV0VYZ3_9TELE</name>
<evidence type="ECO:0000313" key="2">
    <source>
        <dbReference type="EMBL" id="MEQ2261942.1"/>
    </source>
</evidence>
<comment type="caution">
    <text evidence="2">The sequence shown here is derived from an EMBL/GenBank/DDBJ whole genome shotgun (WGS) entry which is preliminary data.</text>
</comment>
<feature type="non-terminal residue" evidence="2">
    <location>
        <position position="1"/>
    </location>
</feature>
<evidence type="ECO:0000256" key="1">
    <source>
        <dbReference type="SAM" id="MobiDB-lite"/>
    </source>
</evidence>
<dbReference type="Proteomes" id="UP001444071">
    <property type="component" value="Unassembled WGS sequence"/>
</dbReference>
<dbReference type="EMBL" id="JAHRIM010016510">
    <property type="protein sequence ID" value="MEQ2261942.1"/>
    <property type="molecule type" value="Genomic_DNA"/>
</dbReference>
<organism evidence="2 3">
    <name type="scientific">Xenotaenia resolanae</name>
    <dbReference type="NCBI Taxonomy" id="208358"/>
    <lineage>
        <taxon>Eukaryota</taxon>
        <taxon>Metazoa</taxon>
        <taxon>Chordata</taxon>
        <taxon>Craniata</taxon>
        <taxon>Vertebrata</taxon>
        <taxon>Euteleostomi</taxon>
        <taxon>Actinopterygii</taxon>
        <taxon>Neopterygii</taxon>
        <taxon>Teleostei</taxon>
        <taxon>Neoteleostei</taxon>
        <taxon>Acanthomorphata</taxon>
        <taxon>Ovalentaria</taxon>
        <taxon>Atherinomorphae</taxon>
        <taxon>Cyprinodontiformes</taxon>
        <taxon>Goodeidae</taxon>
        <taxon>Xenotaenia</taxon>
    </lineage>
</organism>
<feature type="non-terminal residue" evidence="2">
    <location>
        <position position="76"/>
    </location>
</feature>
<proteinExistence type="predicted"/>
<reference evidence="2 3" key="1">
    <citation type="submission" date="2021-06" db="EMBL/GenBank/DDBJ databases">
        <authorList>
            <person name="Palmer J.M."/>
        </authorList>
    </citation>
    <scope>NUCLEOTIDE SEQUENCE [LARGE SCALE GENOMIC DNA]</scope>
    <source>
        <strain evidence="2 3">XR_2019</strain>
        <tissue evidence="2">Muscle</tissue>
    </source>
</reference>
<accession>A0ABV0VYZ3</accession>